<dbReference type="EMBL" id="JAUQSX010000007">
    <property type="protein sequence ID" value="MDO7847702.1"/>
    <property type="molecule type" value="Genomic_DNA"/>
</dbReference>
<evidence type="ECO:0000256" key="1">
    <source>
        <dbReference type="ARBA" id="ARBA00001974"/>
    </source>
</evidence>
<name>A0ABT9AG90_9BACT</name>
<evidence type="ECO:0000256" key="4">
    <source>
        <dbReference type="ARBA" id="ARBA00022827"/>
    </source>
</evidence>
<organism evidence="6 7">
    <name type="scientific">Hymenobacter mellowenesis</name>
    <dbReference type="NCBI Taxonomy" id="3063995"/>
    <lineage>
        <taxon>Bacteria</taxon>
        <taxon>Pseudomonadati</taxon>
        <taxon>Bacteroidota</taxon>
        <taxon>Cytophagia</taxon>
        <taxon>Cytophagales</taxon>
        <taxon>Hymenobacteraceae</taxon>
        <taxon>Hymenobacter</taxon>
    </lineage>
</organism>
<evidence type="ECO:0000256" key="3">
    <source>
        <dbReference type="ARBA" id="ARBA00022630"/>
    </source>
</evidence>
<evidence type="ECO:0000313" key="6">
    <source>
        <dbReference type="EMBL" id="MDO7847702.1"/>
    </source>
</evidence>
<dbReference type="PANTHER" id="PTHR43429:SF3">
    <property type="entry name" value="NITRITE REDUCTASE [NAD(P)H]"/>
    <property type="match status" value="1"/>
</dbReference>
<protein>
    <submittedName>
        <fullName evidence="6">FAD-dependent oxidoreductase</fullName>
    </submittedName>
</protein>
<evidence type="ECO:0000256" key="2">
    <source>
        <dbReference type="ARBA" id="ARBA00006442"/>
    </source>
</evidence>
<keyword evidence="3" id="KW-0285">Flavoprotein</keyword>
<proteinExistence type="inferred from homology"/>
<dbReference type="Pfam" id="PF07992">
    <property type="entry name" value="Pyr_redox_2"/>
    <property type="match status" value="1"/>
</dbReference>
<dbReference type="Proteomes" id="UP001167796">
    <property type="component" value="Unassembled WGS sequence"/>
</dbReference>
<sequence>MHLVIIGNGITGVTCALTVRRLRPEARITLVSAESAHHYSRTALMYVYMGHLRLQDIKPYEDWFWAENRLALVHATATALNTAENLIVLDNGTTLAYNQLLLATGSKSKLHGWPGQHLAGVQGLYSLPDLEAMTRDTPGIARGVVVGGGLIGVELAEMLHSRGIEPVMLVRDGRYWASVLPPEEANLVDRQFQENRVEVRYQTELREILGDAQGRVRAVVTTKGEEIACQWVGLATGVAPNLTLAKTSAVETDRGILVDNCLRTSVANVYAAGDCAQHRRPAAGEVPIEQLWYTGRMQGETVAHTICGQPTAYRRGVWFNSAKFFNLEYQTYGQAPAGATPGLESFYWEHPAASVALRIYFHAATPHAVVGFNALGLRLRQAVCEQWIRQQAPVATVLAQLGAANFDPEFFPQHEAAIVAAFNRQFPQQPVVLKRRKGLFSLRNEA</sequence>
<reference evidence="6" key="1">
    <citation type="submission" date="2023-07" db="EMBL/GenBank/DDBJ databases">
        <authorList>
            <person name="Kim M.K."/>
        </authorList>
    </citation>
    <scope>NUCLEOTIDE SEQUENCE</scope>
    <source>
        <strain evidence="6">M29</strain>
    </source>
</reference>
<dbReference type="SUPFAM" id="SSF51905">
    <property type="entry name" value="FAD/NAD(P)-binding domain"/>
    <property type="match status" value="1"/>
</dbReference>
<feature type="domain" description="FAD/NAD(P)-binding" evidence="5">
    <location>
        <begin position="2"/>
        <end position="290"/>
    </location>
</feature>
<comment type="caution">
    <text evidence="6">The sequence shown here is derived from an EMBL/GenBank/DDBJ whole genome shotgun (WGS) entry which is preliminary data.</text>
</comment>
<keyword evidence="7" id="KW-1185">Reference proteome</keyword>
<dbReference type="PRINTS" id="PR00411">
    <property type="entry name" value="PNDRDTASEI"/>
</dbReference>
<dbReference type="InterPro" id="IPR050260">
    <property type="entry name" value="FAD-bd_OxRdtase"/>
</dbReference>
<dbReference type="RefSeq" id="WP_305012383.1">
    <property type="nucleotide sequence ID" value="NZ_JAUQSX010000007.1"/>
</dbReference>
<dbReference type="PRINTS" id="PR00368">
    <property type="entry name" value="FADPNR"/>
</dbReference>
<comment type="similarity">
    <text evidence="2">Belongs to the FAD-dependent oxidoreductase family.</text>
</comment>
<keyword evidence="4" id="KW-0274">FAD</keyword>
<dbReference type="PANTHER" id="PTHR43429">
    <property type="entry name" value="PYRIDINE NUCLEOTIDE-DISULFIDE OXIDOREDUCTASE DOMAIN-CONTAINING"/>
    <property type="match status" value="1"/>
</dbReference>
<comment type="cofactor">
    <cofactor evidence="1">
        <name>FAD</name>
        <dbReference type="ChEBI" id="CHEBI:57692"/>
    </cofactor>
</comment>
<gene>
    <name evidence="6" type="ORF">Q5H92_15135</name>
</gene>
<dbReference type="InterPro" id="IPR036188">
    <property type="entry name" value="FAD/NAD-bd_sf"/>
</dbReference>
<evidence type="ECO:0000313" key="7">
    <source>
        <dbReference type="Proteomes" id="UP001167796"/>
    </source>
</evidence>
<accession>A0ABT9AG90</accession>
<dbReference type="Gene3D" id="3.50.50.60">
    <property type="entry name" value="FAD/NAD(P)-binding domain"/>
    <property type="match status" value="2"/>
</dbReference>
<dbReference type="InterPro" id="IPR023753">
    <property type="entry name" value="FAD/NAD-binding_dom"/>
</dbReference>
<evidence type="ECO:0000259" key="5">
    <source>
        <dbReference type="Pfam" id="PF07992"/>
    </source>
</evidence>